<feature type="transmembrane region" description="Helical" evidence="7">
    <location>
        <begin position="340"/>
        <end position="361"/>
    </location>
</feature>
<dbReference type="NCBIfam" id="TIGR00797">
    <property type="entry name" value="matE"/>
    <property type="match status" value="1"/>
</dbReference>
<dbReference type="EMBL" id="CAACVR010000005">
    <property type="protein sequence ID" value="VEU20635.1"/>
    <property type="molecule type" value="Genomic_DNA"/>
</dbReference>
<keyword evidence="3 7" id="KW-0812">Transmembrane</keyword>
<dbReference type="OrthoDB" id="2126698at2759"/>
<dbReference type="GO" id="GO:0015297">
    <property type="term" value="F:antiporter activity"/>
    <property type="evidence" value="ECO:0007669"/>
    <property type="project" value="InterPro"/>
</dbReference>
<evidence type="ECO:0000256" key="6">
    <source>
        <dbReference type="SAM" id="MobiDB-lite"/>
    </source>
</evidence>
<dbReference type="AlphaFoldDB" id="A0A448YI59"/>
<dbReference type="GO" id="GO:0016020">
    <property type="term" value="C:membrane"/>
    <property type="evidence" value="ECO:0007669"/>
    <property type="project" value="UniProtKB-SubCell"/>
</dbReference>
<gene>
    <name evidence="8" type="ORF">BRENAR_LOCUS1370</name>
</gene>
<evidence type="ECO:0000256" key="2">
    <source>
        <dbReference type="ARBA" id="ARBA00010199"/>
    </source>
</evidence>
<feature type="transmembrane region" description="Helical" evidence="7">
    <location>
        <begin position="464"/>
        <end position="491"/>
    </location>
</feature>
<dbReference type="InterPro" id="IPR045069">
    <property type="entry name" value="MATE_euk"/>
</dbReference>
<feature type="transmembrane region" description="Helical" evidence="7">
    <location>
        <begin position="159"/>
        <end position="177"/>
    </location>
</feature>
<feature type="region of interest" description="Disordered" evidence="6">
    <location>
        <begin position="1"/>
        <end position="67"/>
    </location>
</feature>
<evidence type="ECO:0000313" key="8">
    <source>
        <dbReference type="EMBL" id="VEU20635.1"/>
    </source>
</evidence>
<accession>A0A448YI59</accession>
<name>A0A448YI59_BRENA</name>
<feature type="transmembrane region" description="Helical" evidence="7">
    <location>
        <begin position="423"/>
        <end position="444"/>
    </location>
</feature>
<feature type="transmembrane region" description="Helical" evidence="7">
    <location>
        <begin position="381"/>
        <end position="403"/>
    </location>
</feature>
<sequence length="569" mass="62128">MSAIVDEEEGGNDNESVSTFRSLPSTLEGTDDEIETIGHWLDEERERRSQTGGGYGSIDASPEDEEEDLLRQADRIFQRRNSYSSSVSKHGGMVNGENGSLLEESEESSEEDFQNEKATVSSESRKLGRYSAPLVINFLLEQVFSLVCVVFAGHLGKEQLAAVSMASMVSAIVLAIYEGIATSLDTLCPQAYGAGQYYLVGLHTQRCAAFSLTLFVPAAIFWWYSGSWLRYIIDDEKVVSLTQQFLRILILGAPPYILFEDGKRFLQAQGIFDAGTVILFITAPFDVFLNWLLVYSESFGMGYVGAPIAAVINFWLTFILLVLFVVFIDGDDCWGGLNMAAFTHWYDLSLLAIPGVIMLLAESMAYEILTLLASYFGTNALAAQSALSSVVSLLYMIPFALSVASSTRIANFVGSGNIISAKVAVHVGMSSCLYSAVFNSVIIYLFSSPIAKIFTDDPVVQKKIVSLCPLMSLFVVFDGWACIASGIMRALGLQGIGGTINMVGYYFIAVPLALLLGFTCNLQLEGLWLGNGAGLLLIAIGETWVIYAANWTGIVEKARERNKEPEIED</sequence>
<evidence type="ECO:0000256" key="5">
    <source>
        <dbReference type="ARBA" id="ARBA00023136"/>
    </source>
</evidence>
<evidence type="ECO:0000256" key="7">
    <source>
        <dbReference type="SAM" id="Phobius"/>
    </source>
</evidence>
<feature type="region of interest" description="Disordered" evidence="6">
    <location>
        <begin position="81"/>
        <end position="119"/>
    </location>
</feature>
<feature type="transmembrane region" description="Helical" evidence="7">
    <location>
        <begin position="134"/>
        <end position="153"/>
    </location>
</feature>
<feature type="transmembrane region" description="Helical" evidence="7">
    <location>
        <begin position="207"/>
        <end position="224"/>
    </location>
</feature>
<dbReference type="STRING" id="13370.A0A448YI59"/>
<feature type="transmembrane region" description="Helical" evidence="7">
    <location>
        <begin position="306"/>
        <end position="328"/>
    </location>
</feature>
<feature type="compositionally biased region" description="Polar residues" evidence="6">
    <location>
        <begin position="13"/>
        <end position="28"/>
    </location>
</feature>
<dbReference type="CDD" id="cd13132">
    <property type="entry name" value="MATE_eukaryotic"/>
    <property type="match status" value="1"/>
</dbReference>
<feature type="transmembrane region" description="Helical" evidence="7">
    <location>
        <begin position="536"/>
        <end position="555"/>
    </location>
</feature>
<feature type="transmembrane region" description="Helical" evidence="7">
    <location>
        <begin position="271"/>
        <end position="294"/>
    </location>
</feature>
<keyword evidence="4 7" id="KW-1133">Transmembrane helix</keyword>
<comment type="similarity">
    <text evidence="2">Belongs to the multi antimicrobial extrusion (MATE) (TC 2.A.66.1) family.</text>
</comment>
<keyword evidence="9" id="KW-1185">Reference proteome</keyword>
<feature type="transmembrane region" description="Helical" evidence="7">
    <location>
        <begin position="503"/>
        <end position="524"/>
    </location>
</feature>
<dbReference type="Proteomes" id="UP000290900">
    <property type="component" value="Unassembled WGS sequence"/>
</dbReference>
<dbReference type="InParanoid" id="A0A448YI59"/>
<feature type="compositionally biased region" description="Acidic residues" evidence="6">
    <location>
        <begin position="103"/>
        <end position="113"/>
    </location>
</feature>
<evidence type="ECO:0000256" key="1">
    <source>
        <dbReference type="ARBA" id="ARBA00004141"/>
    </source>
</evidence>
<evidence type="ECO:0000256" key="3">
    <source>
        <dbReference type="ARBA" id="ARBA00022692"/>
    </source>
</evidence>
<dbReference type="FunCoup" id="A0A448YI59">
    <property type="interactions" value="128"/>
</dbReference>
<dbReference type="PANTHER" id="PTHR11206">
    <property type="entry name" value="MULTIDRUG RESISTANCE PROTEIN"/>
    <property type="match status" value="1"/>
</dbReference>
<keyword evidence="5 7" id="KW-0472">Membrane</keyword>
<organism evidence="8 9">
    <name type="scientific">Brettanomyces naardenensis</name>
    <name type="common">Yeast</name>
    <dbReference type="NCBI Taxonomy" id="13370"/>
    <lineage>
        <taxon>Eukaryota</taxon>
        <taxon>Fungi</taxon>
        <taxon>Dikarya</taxon>
        <taxon>Ascomycota</taxon>
        <taxon>Saccharomycotina</taxon>
        <taxon>Pichiomycetes</taxon>
        <taxon>Pichiales</taxon>
        <taxon>Pichiaceae</taxon>
        <taxon>Brettanomyces</taxon>
    </lineage>
</organism>
<dbReference type="GO" id="GO:0042910">
    <property type="term" value="F:xenobiotic transmembrane transporter activity"/>
    <property type="evidence" value="ECO:0007669"/>
    <property type="project" value="InterPro"/>
</dbReference>
<comment type="subcellular location">
    <subcellularLocation>
        <location evidence="1">Membrane</location>
        <topology evidence="1">Multi-pass membrane protein</topology>
    </subcellularLocation>
</comment>
<evidence type="ECO:0000313" key="9">
    <source>
        <dbReference type="Proteomes" id="UP000290900"/>
    </source>
</evidence>
<dbReference type="Pfam" id="PF01554">
    <property type="entry name" value="MatE"/>
    <property type="match status" value="2"/>
</dbReference>
<feature type="compositionally biased region" description="Acidic residues" evidence="6">
    <location>
        <begin position="1"/>
        <end position="12"/>
    </location>
</feature>
<proteinExistence type="inferred from homology"/>
<feature type="compositionally biased region" description="Basic and acidic residues" evidence="6">
    <location>
        <begin position="40"/>
        <end position="49"/>
    </location>
</feature>
<dbReference type="GO" id="GO:1990961">
    <property type="term" value="P:xenobiotic detoxification by transmembrane export across the plasma membrane"/>
    <property type="evidence" value="ECO:0007669"/>
    <property type="project" value="InterPro"/>
</dbReference>
<protein>
    <submittedName>
        <fullName evidence="8">DEKNAAC101501</fullName>
    </submittedName>
</protein>
<evidence type="ECO:0000256" key="4">
    <source>
        <dbReference type="ARBA" id="ARBA00022989"/>
    </source>
</evidence>
<reference evidence="8 9" key="1">
    <citation type="submission" date="2018-12" db="EMBL/GenBank/DDBJ databases">
        <authorList>
            <person name="Tiukova I."/>
            <person name="Dainat J."/>
        </authorList>
    </citation>
    <scope>NUCLEOTIDE SEQUENCE [LARGE SCALE GENOMIC DNA]</scope>
</reference>
<dbReference type="InterPro" id="IPR002528">
    <property type="entry name" value="MATE_fam"/>
</dbReference>